<dbReference type="Proteomes" id="UP000054567">
    <property type="component" value="Unassembled WGS sequence"/>
</dbReference>
<reference evidence="2" key="3">
    <citation type="journal article" date="2010" name="Genome Res.">
        <title>Population genomic sequencing of Coccidioides fungi reveals recent hybridization and transposon control.</title>
        <authorList>
            <person name="Neafsey D.E."/>
            <person name="Barker B.M."/>
            <person name="Sharpton T.J."/>
            <person name="Stajich J.E."/>
            <person name="Park D.J."/>
            <person name="Whiston E."/>
            <person name="Hung C.-Y."/>
            <person name="McMahan C."/>
            <person name="White J."/>
            <person name="Sykes S."/>
            <person name="Heiman D."/>
            <person name="Young S."/>
            <person name="Zeng Q."/>
            <person name="Abouelleil A."/>
            <person name="Aftuck L."/>
            <person name="Bessette D."/>
            <person name="Brown A."/>
            <person name="FitzGerald M."/>
            <person name="Lui A."/>
            <person name="Macdonald J.P."/>
            <person name="Priest M."/>
            <person name="Orbach M.J."/>
            <person name="Galgiani J.N."/>
            <person name="Kirkland T.N."/>
            <person name="Cole G.T."/>
            <person name="Birren B.W."/>
            <person name="Henn M.R."/>
            <person name="Taylor J.W."/>
            <person name="Rounsley S.D."/>
        </authorList>
    </citation>
    <scope>NUCLEOTIDE SEQUENCE [LARGE SCALE GENOMIC DNA]</scope>
    <source>
        <strain evidence="2">RMSCC 3488</strain>
    </source>
</reference>
<dbReference type="EMBL" id="DS268111">
    <property type="protein sequence ID" value="KMM68952.1"/>
    <property type="molecule type" value="Genomic_DNA"/>
</dbReference>
<accession>A0A0J6IBC6</accession>
<reference evidence="2" key="2">
    <citation type="journal article" date="2009" name="Genome Res.">
        <title>Comparative genomic analyses of the human fungal pathogens Coccidioides and their relatives.</title>
        <authorList>
            <person name="Sharpton T.J."/>
            <person name="Stajich J.E."/>
            <person name="Rounsley S.D."/>
            <person name="Gardner M.J."/>
            <person name="Wortman J.R."/>
            <person name="Jordar V.S."/>
            <person name="Maiti R."/>
            <person name="Kodira C.D."/>
            <person name="Neafsey D.E."/>
            <person name="Zeng Q."/>
            <person name="Hung C.-Y."/>
            <person name="McMahan C."/>
            <person name="Muszewska A."/>
            <person name="Grynberg M."/>
            <person name="Mandel M.A."/>
            <person name="Kellner E.M."/>
            <person name="Barker B.M."/>
            <person name="Galgiani J.N."/>
            <person name="Orbach M.J."/>
            <person name="Kirkland T.N."/>
            <person name="Cole G.T."/>
            <person name="Henn M.R."/>
            <person name="Birren B.W."/>
            <person name="Taylor J.W."/>
        </authorList>
    </citation>
    <scope>NUCLEOTIDE SEQUENCE [LARGE SCALE GENOMIC DNA]</scope>
    <source>
        <strain evidence="2">RMSCC 3488</strain>
    </source>
</reference>
<dbReference type="VEuPathDB" id="FungiDB:CPAG_05275"/>
<proteinExistence type="predicted"/>
<sequence length="131" mass="15067">MEDEMEDEDEVEDEMEMAKSWQLTYLRFDPSSATEGWFQLMILAWSTNTDNLGNSTPMVVTSDSAMLIWARLFVQSGTHVMCRETIHGVVLAQESKNIDSNDINSEQELALYLKQENIRPETQKPFQDQAN</sequence>
<dbReference type="AlphaFoldDB" id="A0A0J6IBC6"/>
<protein>
    <submittedName>
        <fullName evidence="1">Uncharacterized protein</fullName>
    </submittedName>
</protein>
<organism evidence="1 2">
    <name type="scientific">Coccidioides posadasii RMSCC 3488</name>
    <dbReference type="NCBI Taxonomy" id="454284"/>
    <lineage>
        <taxon>Eukaryota</taxon>
        <taxon>Fungi</taxon>
        <taxon>Dikarya</taxon>
        <taxon>Ascomycota</taxon>
        <taxon>Pezizomycotina</taxon>
        <taxon>Eurotiomycetes</taxon>
        <taxon>Eurotiomycetidae</taxon>
        <taxon>Onygenales</taxon>
        <taxon>Onygenaceae</taxon>
        <taxon>Coccidioides</taxon>
    </lineage>
</organism>
<reference evidence="1 2" key="1">
    <citation type="submission" date="2007-06" db="EMBL/GenBank/DDBJ databases">
        <title>The Genome Sequence of Coccidioides posadasii RMSCC_3488.</title>
        <authorList>
            <consortium name="Coccidioides Genome Resources Consortium"/>
            <consortium name="The Broad Institute Genome Sequencing Platform"/>
            <person name="Henn M.R."/>
            <person name="Sykes S."/>
            <person name="Young S."/>
            <person name="Jaffe D."/>
            <person name="Berlin A."/>
            <person name="Alvarez P."/>
            <person name="Butler J."/>
            <person name="Gnerre S."/>
            <person name="Grabherr M."/>
            <person name="Mauceli E."/>
            <person name="Brockman W."/>
            <person name="Kodira C."/>
            <person name="Alvarado L."/>
            <person name="Zeng Q."/>
            <person name="Crawford M."/>
            <person name="Antoine C."/>
            <person name="Devon K."/>
            <person name="Galgiani J."/>
            <person name="Orsborn K."/>
            <person name="Lewis M.L."/>
            <person name="Nusbaum C."/>
            <person name="Galagan J."/>
            <person name="Birren B."/>
        </authorList>
    </citation>
    <scope>NUCLEOTIDE SEQUENCE [LARGE SCALE GENOMIC DNA]</scope>
    <source>
        <strain evidence="1 2">RMSCC 3488</strain>
    </source>
</reference>
<name>A0A0J6IBC6_COCPO</name>
<evidence type="ECO:0000313" key="2">
    <source>
        <dbReference type="Proteomes" id="UP000054567"/>
    </source>
</evidence>
<evidence type="ECO:0000313" key="1">
    <source>
        <dbReference type="EMBL" id="KMM68952.1"/>
    </source>
</evidence>
<gene>
    <name evidence="1" type="ORF">CPAG_05275</name>
</gene>